<proteinExistence type="predicted"/>
<name>A0ABR4XK07_9PORP</name>
<evidence type="ECO:0000313" key="2">
    <source>
        <dbReference type="Proteomes" id="UP000030101"/>
    </source>
</evidence>
<protein>
    <submittedName>
        <fullName evidence="1">Uncharacterized protein</fullName>
    </submittedName>
</protein>
<comment type="caution">
    <text evidence="1">The sequence shown here is derived from an EMBL/GenBank/DDBJ whole genome shotgun (WGS) entry which is preliminary data.</text>
</comment>
<sequence>MTSDGSLHLQVQAAIFISPQRQATCPTCGNPSGLLPTLFGENFHPHEILFPFGQKFPLFRTKIFSFSDKNLLSLVQKDFFVRRQNMLLSIKNIFHDDKKLFFHSQKYVFAPIKPRLLC</sequence>
<keyword evidence="2" id="KW-1185">Reference proteome</keyword>
<organism evidence="1 2">
    <name type="scientific">Porphyromonas canoris</name>
    <dbReference type="NCBI Taxonomy" id="36875"/>
    <lineage>
        <taxon>Bacteria</taxon>
        <taxon>Pseudomonadati</taxon>
        <taxon>Bacteroidota</taxon>
        <taxon>Bacteroidia</taxon>
        <taxon>Bacteroidales</taxon>
        <taxon>Porphyromonadaceae</taxon>
        <taxon>Porphyromonas</taxon>
    </lineage>
</organism>
<dbReference type="Proteomes" id="UP000030101">
    <property type="component" value="Unassembled WGS sequence"/>
</dbReference>
<reference evidence="1 2" key="1">
    <citation type="submission" date="2014-08" db="EMBL/GenBank/DDBJ databases">
        <title>Porphyromonas canoris strain:OH2762 Genome sequencing.</title>
        <authorList>
            <person name="Wallis C."/>
            <person name="Deusch O."/>
            <person name="O'Flynn C."/>
            <person name="Davis I."/>
            <person name="Jospin G."/>
            <person name="Darling A.E."/>
            <person name="Coil D.A."/>
            <person name="Alexiev A."/>
            <person name="Horsfall A."/>
            <person name="Kirkwood N."/>
            <person name="Harris S."/>
            <person name="Eisen J.A."/>
        </authorList>
    </citation>
    <scope>NUCLEOTIDE SEQUENCE [LARGE SCALE GENOMIC DNA]</scope>
    <source>
        <strain evidence="2">COT-108 OH2762</strain>
    </source>
</reference>
<evidence type="ECO:0000313" key="1">
    <source>
        <dbReference type="EMBL" id="KGN91821.1"/>
    </source>
</evidence>
<dbReference type="EMBL" id="JQZV01000013">
    <property type="protein sequence ID" value="KGN91821.1"/>
    <property type="molecule type" value="Genomic_DNA"/>
</dbReference>
<accession>A0ABR4XK07</accession>
<gene>
    <name evidence="1" type="ORF">HQ43_07020</name>
</gene>